<organism evidence="2">
    <name type="scientific">uncultured haloarchaeon</name>
    <dbReference type="NCBI Taxonomy" id="160804"/>
    <lineage>
        <taxon>Archaea</taxon>
        <taxon>Methanobacteriati</taxon>
        <taxon>Methanobacteriota</taxon>
        <taxon>Stenosarchaea group</taxon>
        <taxon>Halobacteria</taxon>
        <taxon>Halobacteriales</taxon>
        <taxon>Halobacteriaceae</taxon>
        <taxon>environmental samples</taxon>
    </lineage>
</organism>
<sequence>MSIKTIMTDYRAGSLLLVLLAVIACLSIFLGSAAATVDEASTERVISDTEVSSGETVTVTVTGGFNETTDDAKLVESVNGGKVSDDNITITDADGGLSFVSSDPAVDITWNDQLNTGLSSDSFTVEYEITVPEDTSVNTTITFNGDVTDDSDSDTATIGGDTQIEVVSPLTGPAGEYDTNGDGEISISELGTAGSDFARGELSISELGEVGAAFAS</sequence>
<dbReference type="EMBL" id="KT322178">
    <property type="protein sequence ID" value="AKY04345.1"/>
    <property type="molecule type" value="Genomic_DNA"/>
</dbReference>
<protein>
    <recommendedName>
        <fullName evidence="1">EF-hand domain-containing protein</fullName>
    </recommendedName>
</protein>
<dbReference type="InterPro" id="IPR018247">
    <property type="entry name" value="EF_Hand_1_Ca_BS"/>
</dbReference>
<dbReference type="GO" id="GO:0005509">
    <property type="term" value="F:calcium ion binding"/>
    <property type="evidence" value="ECO:0007669"/>
    <property type="project" value="InterPro"/>
</dbReference>
<proteinExistence type="predicted"/>
<reference evidence="2" key="1">
    <citation type="journal article" date="2015" name="BMC Genomics">
        <title>Diversity of the cell-wall associated genomic island of the archaeon Haloquadratum walsbyi.</title>
        <authorList>
            <person name="Martin-Cuadrado A.B."/>
            <person name="Pasic L."/>
            <person name="Rodriguez-Valera F."/>
        </authorList>
    </citation>
    <scope>NUCLEOTIDE SEQUENCE</scope>
</reference>
<feature type="domain" description="EF-hand" evidence="1">
    <location>
        <begin position="176"/>
        <end position="200"/>
    </location>
</feature>
<dbReference type="PROSITE" id="PS51257">
    <property type="entry name" value="PROKAR_LIPOPROTEIN"/>
    <property type="match status" value="1"/>
</dbReference>
<evidence type="ECO:0000313" key="2">
    <source>
        <dbReference type="EMBL" id="AKY04345.1"/>
    </source>
</evidence>
<dbReference type="InterPro" id="IPR002048">
    <property type="entry name" value="EF_hand_dom"/>
</dbReference>
<accession>A0A0K1YB38</accession>
<dbReference type="PROSITE" id="PS50222">
    <property type="entry name" value="EF_HAND_2"/>
    <property type="match status" value="1"/>
</dbReference>
<evidence type="ECO:0000259" key="1">
    <source>
        <dbReference type="PROSITE" id="PS50222"/>
    </source>
</evidence>
<name>A0A0K1YB38_9EURY</name>
<dbReference type="AlphaFoldDB" id="A0A0K1YB38"/>
<dbReference type="PROSITE" id="PS00018">
    <property type="entry name" value="EF_HAND_1"/>
    <property type="match status" value="1"/>
</dbReference>